<name>A0A6H5GGR2_9HEMI</name>
<accession>A0A6H5GGR2</accession>
<dbReference type="PANTHER" id="PTHR12585:SF69">
    <property type="entry name" value="FI11703P"/>
    <property type="match status" value="1"/>
</dbReference>
<evidence type="ECO:0000256" key="3">
    <source>
        <dbReference type="SAM" id="MobiDB-lite"/>
    </source>
</evidence>
<dbReference type="GO" id="GO:0008278">
    <property type="term" value="C:cohesin complex"/>
    <property type="evidence" value="ECO:0007669"/>
    <property type="project" value="InterPro"/>
</dbReference>
<dbReference type="Proteomes" id="UP000479000">
    <property type="component" value="Unassembled WGS sequence"/>
</dbReference>
<evidence type="ECO:0000259" key="4">
    <source>
        <dbReference type="Pfam" id="PF04825"/>
    </source>
</evidence>
<protein>
    <recommendedName>
        <fullName evidence="4">Rad21/Rec8-like protein N-terminal domain-containing protein</fullName>
    </recommendedName>
</protein>
<dbReference type="InterPro" id="IPR039781">
    <property type="entry name" value="Rad21/Rec8-like"/>
</dbReference>
<dbReference type="OrthoDB" id="10071381at2759"/>
<evidence type="ECO:0000256" key="2">
    <source>
        <dbReference type="ARBA" id="ARBA00023242"/>
    </source>
</evidence>
<dbReference type="AlphaFoldDB" id="A0A6H5GGR2"/>
<gene>
    <name evidence="5" type="ORF">NTEN_LOCUS8030</name>
</gene>
<dbReference type="CDD" id="cd21792">
    <property type="entry name" value="Rad21_Rec8_M_NXP1-like"/>
    <property type="match status" value="1"/>
</dbReference>
<dbReference type="PANTHER" id="PTHR12585">
    <property type="entry name" value="SCC1 / RAD21 FAMILY MEMBER"/>
    <property type="match status" value="1"/>
</dbReference>
<dbReference type="Pfam" id="PF04825">
    <property type="entry name" value="Rad21_Rec8_N"/>
    <property type="match status" value="1"/>
</dbReference>
<evidence type="ECO:0000313" key="6">
    <source>
        <dbReference type="Proteomes" id="UP000479000"/>
    </source>
</evidence>
<dbReference type="GO" id="GO:0005634">
    <property type="term" value="C:nucleus"/>
    <property type="evidence" value="ECO:0007669"/>
    <property type="project" value="UniProtKB-SubCell"/>
</dbReference>
<dbReference type="GO" id="GO:0003682">
    <property type="term" value="F:chromatin binding"/>
    <property type="evidence" value="ECO:0007669"/>
    <property type="project" value="TreeGrafter"/>
</dbReference>
<dbReference type="InterPro" id="IPR006910">
    <property type="entry name" value="Rad21_Rec8_N"/>
</dbReference>
<dbReference type="GO" id="GO:1990414">
    <property type="term" value="P:replication-born double-strand break repair via sister chromatid exchange"/>
    <property type="evidence" value="ECO:0007669"/>
    <property type="project" value="TreeGrafter"/>
</dbReference>
<feature type="compositionally biased region" description="Acidic residues" evidence="3">
    <location>
        <begin position="397"/>
        <end position="409"/>
    </location>
</feature>
<keyword evidence="6" id="KW-1185">Reference proteome</keyword>
<feature type="compositionally biased region" description="Basic and acidic residues" evidence="3">
    <location>
        <begin position="522"/>
        <end position="533"/>
    </location>
</feature>
<evidence type="ECO:0000256" key="1">
    <source>
        <dbReference type="ARBA" id="ARBA00004123"/>
    </source>
</evidence>
<reference evidence="5 6" key="1">
    <citation type="submission" date="2020-02" db="EMBL/GenBank/DDBJ databases">
        <authorList>
            <person name="Ferguson B K."/>
        </authorList>
    </citation>
    <scope>NUCLEOTIDE SEQUENCE [LARGE SCALE GENOMIC DNA]</scope>
</reference>
<organism evidence="5 6">
    <name type="scientific">Nesidiocoris tenuis</name>
    <dbReference type="NCBI Taxonomy" id="355587"/>
    <lineage>
        <taxon>Eukaryota</taxon>
        <taxon>Metazoa</taxon>
        <taxon>Ecdysozoa</taxon>
        <taxon>Arthropoda</taxon>
        <taxon>Hexapoda</taxon>
        <taxon>Insecta</taxon>
        <taxon>Pterygota</taxon>
        <taxon>Neoptera</taxon>
        <taxon>Paraneoptera</taxon>
        <taxon>Hemiptera</taxon>
        <taxon>Heteroptera</taxon>
        <taxon>Panheteroptera</taxon>
        <taxon>Cimicomorpha</taxon>
        <taxon>Miridae</taxon>
        <taxon>Dicyphina</taxon>
        <taxon>Nesidiocoris</taxon>
    </lineage>
</organism>
<sequence>MFYAHFVLAKKGPLARIWLAAHWDKKLTKAHVFETNIEKSVDGILQPKVKMALRTSGHLLLGVVRIYSRKAKYLLADCNEAFVKIKMAFRPGMVDLPEDNREAAINAITLPEVFHDFDTAMPELKYDFIDSDGGSRPGSPMNQLMPAAAMNDLGPSAAPAADALAPASDIFMSEPKSVAPPQPPVLAETEGPGAHEAAAAPFQDQTVLLQNEEESFALGPVDASALRGSTKHKRKRKLIVDEVKNISGEEMKSQLSDTSDIVTSLDLAPPTKRLMHWKETGGVEKLFALPGRHIPARILFKVITLSGSNYQNFICPNLELTPVSIDTNLSIVRYSYLTQILAILVQNYQRHLTSRAVPNEDGDGADKDAMPLEQMPDDVPPPTTQPKRGRKRKNIDYNEDPEEQANDETFEQFEERVLNKRAAHMYNLVKSKFDCSDQLLFTHLVVRNNRKQDAHQKKMKFFFGISCRPFVNGRAHGTHWSLHHHAGGLATQITDECAAVASTMAAIARITRQTVLLPSPRADQRNVTGEEKGRTHRPISDASDPHYIRRQRHGRTFHREIFAVSANGSLPLVITYRIETRGFCCPKRYIDCIRIGISL</sequence>
<proteinExistence type="predicted"/>
<evidence type="ECO:0000313" key="5">
    <source>
        <dbReference type="EMBL" id="CAB0002243.1"/>
    </source>
</evidence>
<comment type="subcellular location">
    <subcellularLocation>
        <location evidence="1">Nucleus</location>
    </subcellularLocation>
</comment>
<feature type="region of interest" description="Disordered" evidence="3">
    <location>
        <begin position="355"/>
        <end position="409"/>
    </location>
</feature>
<dbReference type="InterPro" id="IPR049589">
    <property type="entry name" value="NXP1_M-like"/>
</dbReference>
<feature type="domain" description="Rad21/Rec8-like protein N-terminal" evidence="4">
    <location>
        <begin position="1"/>
        <end position="102"/>
    </location>
</feature>
<keyword evidence="2" id="KW-0539">Nucleus</keyword>
<dbReference type="EMBL" id="CADCXU010011983">
    <property type="protein sequence ID" value="CAB0002243.1"/>
    <property type="molecule type" value="Genomic_DNA"/>
</dbReference>
<feature type="region of interest" description="Disordered" evidence="3">
    <location>
        <begin position="522"/>
        <end position="545"/>
    </location>
</feature>
<dbReference type="GO" id="GO:0007062">
    <property type="term" value="P:sister chromatid cohesion"/>
    <property type="evidence" value="ECO:0007669"/>
    <property type="project" value="InterPro"/>
</dbReference>